<dbReference type="SUPFAM" id="SSF48498">
    <property type="entry name" value="Tetracyclin repressor-like, C-terminal domain"/>
    <property type="match status" value="1"/>
</dbReference>
<evidence type="ECO:0000259" key="3">
    <source>
        <dbReference type="Pfam" id="PF02909"/>
    </source>
</evidence>
<evidence type="ECO:0000256" key="2">
    <source>
        <dbReference type="ARBA" id="ARBA00023163"/>
    </source>
</evidence>
<comment type="caution">
    <text evidence="4">The sequence shown here is derived from an EMBL/GenBank/DDBJ whole genome shotgun (WGS) entry which is preliminary data.</text>
</comment>
<dbReference type="InterPro" id="IPR004111">
    <property type="entry name" value="Repressor_TetR_C"/>
</dbReference>
<keyword evidence="1" id="KW-0805">Transcription regulation</keyword>
<dbReference type="Pfam" id="PF02909">
    <property type="entry name" value="TetR_C_1"/>
    <property type="match status" value="1"/>
</dbReference>
<evidence type="ECO:0000313" key="4">
    <source>
        <dbReference type="EMBL" id="GDY63302.1"/>
    </source>
</evidence>
<evidence type="ECO:0000313" key="5">
    <source>
        <dbReference type="Proteomes" id="UP000302139"/>
    </source>
</evidence>
<accession>A0A4D4LPU4</accession>
<evidence type="ECO:0000256" key="1">
    <source>
        <dbReference type="ARBA" id="ARBA00023015"/>
    </source>
</evidence>
<feature type="domain" description="Tetracycline repressor TetR C-terminal" evidence="3">
    <location>
        <begin position="2"/>
        <end position="76"/>
    </location>
</feature>
<dbReference type="Proteomes" id="UP000302139">
    <property type="component" value="Unassembled WGS sequence"/>
</dbReference>
<dbReference type="AlphaFoldDB" id="A0A4D4LPU4"/>
<keyword evidence="2" id="KW-0804">Transcription</keyword>
<protein>
    <recommendedName>
        <fullName evidence="3">Tetracycline repressor TetR C-terminal domain-containing protein</fullName>
    </recommendedName>
</protein>
<reference evidence="4 5" key="1">
    <citation type="submission" date="2019-04" db="EMBL/GenBank/DDBJ databases">
        <title>Draft genome sequences of Streptomyces avermitilis NBRC 14893.</title>
        <authorList>
            <person name="Komaki H."/>
            <person name="Tamura T."/>
            <person name="Hosoyama A."/>
        </authorList>
    </citation>
    <scope>NUCLEOTIDE SEQUENCE [LARGE SCALE GENOMIC DNA]</scope>
    <source>
        <strain evidence="4 5">NBRC 14893</strain>
    </source>
</reference>
<dbReference type="Gene3D" id="1.10.357.10">
    <property type="entry name" value="Tetracycline Repressor, domain 2"/>
    <property type="match status" value="1"/>
</dbReference>
<sequence>MRATSTAYFFTLGFVTEEQGVEPLPGERREGYDVDERAARMADFPLAAAAGAEIFQNYEEGFEEGLRLVIAGIEARYGIR</sequence>
<dbReference type="GO" id="GO:0045892">
    <property type="term" value="P:negative regulation of DNA-templated transcription"/>
    <property type="evidence" value="ECO:0007669"/>
    <property type="project" value="InterPro"/>
</dbReference>
<dbReference type="EMBL" id="BJHX01000001">
    <property type="protein sequence ID" value="GDY63302.1"/>
    <property type="molecule type" value="Genomic_DNA"/>
</dbReference>
<proteinExistence type="predicted"/>
<gene>
    <name evidence="4" type="ORF">SAV14893_026950</name>
</gene>
<organism evidence="4 5">
    <name type="scientific">Streptomyces avermitilis</name>
    <dbReference type="NCBI Taxonomy" id="33903"/>
    <lineage>
        <taxon>Bacteria</taxon>
        <taxon>Bacillati</taxon>
        <taxon>Actinomycetota</taxon>
        <taxon>Actinomycetes</taxon>
        <taxon>Kitasatosporales</taxon>
        <taxon>Streptomycetaceae</taxon>
        <taxon>Streptomyces</taxon>
    </lineage>
</organism>
<name>A0A4D4LPU4_STRAX</name>
<dbReference type="InterPro" id="IPR036271">
    <property type="entry name" value="Tet_transcr_reg_TetR-rel_C_sf"/>
</dbReference>